<dbReference type="GO" id="GO:0004523">
    <property type="term" value="F:RNA-DNA hybrid ribonuclease activity"/>
    <property type="evidence" value="ECO:0007669"/>
    <property type="project" value="UniProtKB-EC"/>
</dbReference>
<comment type="caution">
    <text evidence="12">The sequence shown here is derived from an EMBL/GenBank/DDBJ whole genome shotgun (WGS) entry which is preliminary data.</text>
</comment>
<evidence type="ECO:0000256" key="1">
    <source>
        <dbReference type="ARBA" id="ARBA00000077"/>
    </source>
</evidence>
<dbReference type="PROSITE" id="PS50879">
    <property type="entry name" value="RNASE_H_1"/>
    <property type="match status" value="1"/>
</dbReference>
<dbReference type="PANTHER" id="PTHR10642:SF26">
    <property type="entry name" value="RIBONUCLEASE H1"/>
    <property type="match status" value="1"/>
</dbReference>
<evidence type="ECO:0000259" key="11">
    <source>
        <dbReference type="PROSITE" id="PS50879"/>
    </source>
</evidence>
<dbReference type="Gene3D" id="3.10.450.50">
    <property type="match status" value="1"/>
</dbReference>
<dbReference type="RefSeq" id="WP_167264440.1">
    <property type="nucleotide sequence ID" value="NZ_BAAAVO010000009.1"/>
</dbReference>
<dbReference type="InterPro" id="IPR012337">
    <property type="entry name" value="RNaseH-like_sf"/>
</dbReference>
<dbReference type="EMBL" id="JAAOZD010000002">
    <property type="protein sequence ID" value="NIJ00640.1"/>
    <property type="molecule type" value="Genomic_DNA"/>
</dbReference>
<gene>
    <name evidence="10" type="primary">rnhA</name>
    <name evidence="12" type="ORF">FHR86_000953</name>
</gene>
<feature type="binding site" evidence="10">
    <location>
        <position position="67"/>
    </location>
    <ligand>
        <name>Mg(2+)</name>
        <dbReference type="ChEBI" id="CHEBI:18420"/>
        <label>1</label>
    </ligand>
</feature>
<keyword evidence="13" id="KW-1185">Reference proteome</keyword>
<keyword evidence="6 10" id="KW-0479">Metal-binding</keyword>
<accession>A0ABX0THE9</accession>
<dbReference type="Pfam" id="PF14534">
    <property type="entry name" value="DUF4440"/>
    <property type="match status" value="1"/>
</dbReference>
<evidence type="ECO:0000256" key="10">
    <source>
        <dbReference type="HAMAP-Rule" id="MF_00042"/>
    </source>
</evidence>
<dbReference type="Pfam" id="PF00075">
    <property type="entry name" value="RNase_H"/>
    <property type="match status" value="1"/>
</dbReference>
<evidence type="ECO:0000256" key="6">
    <source>
        <dbReference type="ARBA" id="ARBA00022723"/>
    </source>
</evidence>
<keyword evidence="9 10" id="KW-0460">Magnesium</keyword>
<sequence length="372" mass="39850">MTIIAAADGSALGNPGPAGWAWYVDDSCWRAGGWPHGTNNQGELMAVLDLFRSTAHVADEDLLILCDSQYVINCITKWMSGWKRKGWRKADGKAVLNVDLLKDIDQAVAGRKYKFEWVKGHAGHPLNEAADERARAVATAYQQGVAARVGPGFPGAAITEAPDAAAAADDTKAAGAPVSAAPAAHAAAGQRNVVELATQPKVDRAVSQHFEPALFGESGLFGQLDLFSELEDSAGVQELSPEETVLSLERELLRPEVRADIGRVGVLLHPDFAEIGSSGRYWTRDAMLMALEEDPGVHTELELLTADRLSETTILLNYRSFAHTGAARAGASHDGPTPSAAQSGSALRSSVWMLDRGQWRLRFHQGTPEPQA</sequence>
<comment type="subunit">
    <text evidence="3 10">Monomer.</text>
</comment>
<evidence type="ECO:0000256" key="9">
    <source>
        <dbReference type="ARBA" id="ARBA00022842"/>
    </source>
</evidence>
<comment type="function">
    <text evidence="10">Endonuclease that specifically degrades the RNA of RNA-DNA hybrids.</text>
</comment>
<comment type="cofactor">
    <cofactor evidence="10">
        <name>Mg(2+)</name>
        <dbReference type="ChEBI" id="CHEBI:18420"/>
    </cofactor>
    <text evidence="10">Binds 1 Mg(2+) ion per subunit. May bind a second metal ion at a regulatory site, or after substrate binding.</text>
</comment>
<feature type="binding site" evidence="10">
    <location>
        <position position="131"/>
    </location>
    <ligand>
        <name>Mg(2+)</name>
        <dbReference type="ChEBI" id="CHEBI:18420"/>
        <label>2</label>
    </ligand>
</feature>
<feature type="binding site" evidence="10">
    <location>
        <position position="43"/>
    </location>
    <ligand>
        <name>Mg(2+)</name>
        <dbReference type="ChEBI" id="CHEBI:18420"/>
        <label>1</label>
    </ligand>
</feature>
<dbReference type="InterPro" id="IPR036397">
    <property type="entry name" value="RNaseH_sf"/>
</dbReference>
<keyword evidence="7 10" id="KW-0255">Endonuclease</keyword>
<keyword evidence="10" id="KW-0963">Cytoplasm</keyword>
<dbReference type="InterPro" id="IPR050092">
    <property type="entry name" value="RNase_H"/>
</dbReference>
<feature type="binding site" evidence="10">
    <location>
        <position position="8"/>
    </location>
    <ligand>
        <name>Mg(2+)</name>
        <dbReference type="ChEBI" id="CHEBI:18420"/>
        <label>1</label>
    </ligand>
</feature>
<keyword evidence="8 10" id="KW-0378">Hydrolase</keyword>
<dbReference type="InterPro" id="IPR022892">
    <property type="entry name" value="RNaseHI"/>
</dbReference>
<evidence type="ECO:0000256" key="8">
    <source>
        <dbReference type="ARBA" id="ARBA00022801"/>
    </source>
</evidence>
<evidence type="ECO:0000313" key="13">
    <source>
        <dbReference type="Proteomes" id="UP000802392"/>
    </source>
</evidence>
<evidence type="ECO:0000313" key="12">
    <source>
        <dbReference type="EMBL" id="NIJ00640.1"/>
    </source>
</evidence>
<keyword evidence="5 10" id="KW-0540">Nuclease</keyword>
<comment type="similarity">
    <text evidence="2 10">Belongs to the RNase H family.</text>
</comment>
<dbReference type="InterPro" id="IPR027843">
    <property type="entry name" value="DUF4440"/>
</dbReference>
<dbReference type="Proteomes" id="UP000802392">
    <property type="component" value="Unassembled WGS sequence"/>
</dbReference>
<dbReference type="SUPFAM" id="SSF53098">
    <property type="entry name" value="Ribonuclease H-like"/>
    <property type="match status" value="1"/>
</dbReference>
<organism evidence="12 13">
    <name type="scientific">Paenarthrobacter ilicis</name>
    <dbReference type="NCBI Taxonomy" id="43665"/>
    <lineage>
        <taxon>Bacteria</taxon>
        <taxon>Bacillati</taxon>
        <taxon>Actinomycetota</taxon>
        <taxon>Actinomycetes</taxon>
        <taxon>Micrococcales</taxon>
        <taxon>Micrococcaceae</taxon>
        <taxon>Paenarthrobacter</taxon>
    </lineage>
</organism>
<evidence type="ECO:0000256" key="5">
    <source>
        <dbReference type="ARBA" id="ARBA00022722"/>
    </source>
</evidence>
<name>A0ABX0THE9_9MICC</name>
<evidence type="ECO:0000256" key="3">
    <source>
        <dbReference type="ARBA" id="ARBA00011245"/>
    </source>
</evidence>
<dbReference type="InterPro" id="IPR032710">
    <property type="entry name" value="NTF2-like_dom_sf"/>
</dbReference>
<dbReference type="PANTHER" id="PTHR10642">
    <property type="entry name" value="RIBONUCLEASE H1"/>
    <property type="match status" value="1"/>
</dbReference>
<dbReference type="SUPFAM" id="SSF54427">
    <property type="entry name" value="NTF2-like"/>
    <property type="match status" value="1"/>
</dbReference>
<comment type="catalytic activity">
    <reaction evidence="1 10">
        <text>Endonucleolytic cleavage to 5'-phosphomonoester.</text>
        <dbReference type="EC" id="3.1.26.4"/>
    </reaction>
</comment>
<dbReference type="EC" id="3.1.26.4" evidence="4 10"/>
<protein>
    <recommendedName>
        <fullName evidence="4 10">Ribonuclease H</fullName>
        <shortName evidence="10">RNase H</shortName>
        <ecNumber evidence="4 10">3.1.26.4</ecNumber>
    </recommendedName>
</protein>
<dbReference type="Gene3D" id="3.30.420.10">
    <property type="entry name" value="Ribonuclease H-like superfamily/Ribonuclease H"/>
    <property type="match status" value="1"/>
</dbReference>
<dbReference type="HAMAP" id="MF_00042">
    <property type="entry name" value="RNase_H"/>
    <property type="match status" value="1"/>
</dbReference>
<feature type="binding site" evidence="10">
    <location>
        <position position="8"/>
    </location>
    <ligand>
        <name>Mg(2+)</name>
        <dbReference type="ChEBI" id="CHEBI:18420"/>
        <label>2</label>
    </ligand>
</feature>
<comment type="subcellular location">
    <subcellularLocation>
        <location evidence="10">Cytoplasm</location>
    </subcellularLocation>
</comment>
<evidence type="ECO:0000256" key="2">
    <source>
        <dbReference type="ARBA" id="ARBA00005300"/>
    </source>
</evidence>
<feature type="domain" description="RNase H type-1" evidence="11">
    <location>
        <begin position="1"/>
        <end position="139"/>
    </location>
</feature>
<dbReference type="CDD" id="cd09278">
    <property type="entry name" value="RNase_HI_prokaryote_like"/>
    <property type="match status" value="1"/>
</dbReference>
<proteinExistence type="inferred from homology"/>
<dbReference type="InterPro" id="IPR002156">
    <property type="entry name" value="RNaseH_domain"/>
</dbReference>
<reference evidence="12 13" key="1">
    <citation type="submission" date="2020-03" db="EMBL/GenBank/DDBJ databases">
        <title>Genomic Encyclopedia of Type Strains, Phase III (KMG-III): the genomes of soil and plant-associated and newly described type strains.</title>
        <authorList>
            <person name="Whitman W."/>
        </authorList>
    </citation>
    <scope>NUCLEOTIDE SEQUENCE [LARGE SCALE GENOMIC DNA]</scope>
    <source>
        <strain evidence="12 13">CECT 4207</strain>
    </source>
</reference>
<evidence type="ECO:0000256" key="4">
    <source>
        <dbReference type="ARBA" id="ARBA00012180"/>
    </source>
</evidence>
<evidence type="ECO:0000256" key="7">
    <source>
        <dbReference type="ARBA" id="ARBA00022759"/>
    </source>
</evidence>